<organism evidence="2 3">
    <name type="scientific">Cannabis sativa</name>
    <name type="common">Hemp</name>
    <name type="synonym">Marijuana</name>
    <dbReference type="NCBI Taxonomy" id="3483"/>
    <lineage>
        <taxon>Eukaryota</taxon>
        <taxon>Viridiplantae</taxon>
        <taxon>Streptophyta</taxon>
        <taxon>Embryophyta</taxon>
        <taxon>Tracheophyta</taxon>
        <taxon>Spermatophyta</taxon>
        <taxon>Magnoliopsida</taxon>
        <taxon>eudicotyledons</taxon>
        <taxon>Gunneridae</taxon>
        <taxon>Pentapetalae</taxon>
        <taxon>rosids</taxon>
        <taxon>fabids</taxon>
        <taxon>Rosales</taxon>
        <taxon>Cannabaceae</taxon>
        <taxon>Cannabis</taxon>
    </lineage>
</organism>
<evidence type="ECO:0000259" key="1">
    <source>
        <dbReference type="Pfam" id="PF07727"/>
    </source>
</evidence>
<dbReference type="EMBL" id="UZAU01000253">
    <property type="status" value="NOT_ANNOTATED_CDS"/>
    <property type="molecule type" value="Genomic_DNA"/>
</dbReference>
<protein>
    <recommendedName>
        <fullName evidence="1">Reverse transcriptase Ty1/copia-type domain-containing protein</fullName>
    </recommendedName>
</protein>
<name>A0A803P919_CANSA</name>
<dbReference type="Pfam" id="PF14223">
    <property type="entry name" value="Retrotran_gag_2"/>
    <property type="match status" value="1"/>
</dbReference>
<dbReference type="PANTHER" id="PTHR11439">
    <property type="entry name" value="GAG-POL-RELATED RETROTRANSPOSON"/>
    <property type="match status" value="1"/>
</dbReference>
<dbReference type="InterPro" id="IPR013103">
    <property type="entry name" value="RVT_2"/>
</dbReference>
<dbReference type="SUPFAM" id="SSF56672">
    <property type="entry name" value="DNA/RNA polymerases"/>
    <property type="match status" value="1"/>
</dbReference>
<reference evidence="2" key="1">
    <citation type="submission" date="2018-11" db="EMBL/GenBank/DDBJ databases">
        <authorList>
            <person name="Grassa J C."/>
        </authorList>
    </citation>
    <scope>NUCLEOTIDE SEQUENCE [LARGE SCALE GENOMIC DNA]</scope>
</reference>
<evidence type="ECO:0000313" key="2">
    <source>
        <dbReference type="EnsemblPlants" id="cds.evm.model.03.433"/>
    </source>
</evidence>
<dbReference type="Proteomes" id="UP000596661">
    <property type="component" value="Chromosome 3"/>
</dbReference>
<keyword evidence="3" id="KW-1185">Reference proteome</keyword>
<dbReference type="EnsemblPlants" id="evm.model.03.433">
    <property type="protein sequence ID" value="cds.evm.model.03.433"/>
    <property type="gene ID" value="evm.TU.03.433"/>
</dbReference>
<proteinExistence type="predicted"/>
<dbReference type="PANTHER" id="PTHR11439:SF524">
    <property type="entry name" value="RNA-DIRECTED DNA POLYMERASE, PROTEIN KINASE RLK-PELLE-DLSV FAMILY"/>
    <property type="match status" value="1"/>
</dbReference>
<dbReference type="Gramene" id="evm.model.03.433">
    <property type="protein sequence ID" value="cds.evm.model.03.433"/>
    <property type="gene ID" value="evm.TU.03.433"/>
</dbReference>
<dbReference type="AlphaFoldDB" id="A0A803P919"/>
<feature type="domain" description="Reverse transcriptase Ty1/copia-type" evidence="1">
    <location>
        <begin position="386"/>
        <end position="598"/>
    </location>
</feature>
<reference evidence="2" key="2">
    <citation type="submission" date="2021-03" db="UniProtKB">
        <authorList>
            <consortium name="EnsemblPlants"/>
        </authorList>
    </citation>
    <scope>IDENTIFICATION</scope>
</reference>
<evidence type="ECO:0000313" key="3">
    <source>
        <dbReference type="Proteomes" id="UP000596661"/>
    </source>
</evidence>
<sequence>MKQQVLAAIRGNRLLKFIQDEAPPQQFLSDVDRASSTYNHEFLDWDVSDQLLVSWLLSSMTVSLLTRMVGCHTARQIWANLEKHFTLKVSSKILEFRTQLQNLKKGTLSLNDYLLKVKQHVDLLASVGEVLRDRAHIAAIFKGLPTNLATSKTEQQPEVNLAYQNRFSKTNYPSRPPLEFGTFSPQYSAARGSPSNRGAYFYHPRANGYGVPHYSVPHFTQDKMIPIGIRTLGQQTIVHQISTIWPQTHHMKDLSSWFTALANTTTTVAQTPQLPISGVSNIATAPIASFSFPITVEITNAPSSAAVNNENTAFVPNETNTTAATTTDIPNVINSHNMQTRSKSGIRKPKAYLALKEPTSVKQAMQSAQWNGAMSTKMIKENPDGSVSTLKTRLVAKGFHQQPGFDFTETFSPVVKPVTIRVVLSMALSNGWDIKQLNVNNAFLNGYLQEVYMTQPPGFVLPDAPHLVCKLNKALYGFKQAPRTWFEKLNNTLTDLDFSSSKSDRSLFIQYTTSSTTMILVYFDDIVITGSNSQVIANIIKLLNSKFSLKDIGNLSYFLGIEVQSTPAGLHLSQAKYIKELLLKAKMTEAKPLPTPMASDPDDRPSKSSFLIFLGGNLITWQCKKQQTISRSSKEAEYRNLANVVSELTWFQSLLTELHLSQPKIPIVWCDNLSTVLLAANPVLHARTKHIKLDLYFVGEKVLRHQVEVKHVPATDHDGLTKSISSQNFPRFRTKLTISSPSNYEFAGRY</sequence>
<dbReference type="InterPro" id="IPR043502">
    <property type="entry name" value="DNA/RNA_pol_sf"/>
</dbReference>
<dbReference type="CDD" id="cd09272">
    <property type="entry name" value="RNase_HI_RT_Ty1"/>
    <property type="match status" value="1"/>
</dbReference>
<dbReference type="Pfam" id="PF07727">
    <property type="entry name" value="RVT_2"/>
    <property type="match status" value="1"/>
</dbReference>
<accession>A0A803P919</accession>
<dbReference type="OMA" id="QISTIWP"/>